<dbReference type="Gene3D" id="3.80.10.10">
    <property type="entry name" value="Ribonuclease Inhibitor"/>
    <property type="match status" value="1"/>
</dbReference>
<protein>
    <submittedName>
        <fullName evidence="1">Putative ribonuclease inhibitor</fullName>
    </submittedName>
</protein>
<accession>V5BIG8</accession>
<dbReference type="AlphaFoldDB" id="V5BIG8"/>
<dbReference type="Proteomes" id="UP000017861">
    <property type="component" value="Unassembled WGS sequence"/>
</dbReference>
<dbReference type="SUPFAM" id="SSF52047">
    <property type="entry name" value="RNI-like"/>
    <property type="match status" value="1"/>
</dbReference>
<sequence>MCKLYLDGNHLGAAEELASYAELVALLENSVSLGVLSLCNTEMHDAALEKVGEGLSRNTALHTFVASGNAFTASGIAAFARLIQQNVTLKNLDLSTEALYHDEAVYADTHRLLSGVGRLDSVQL</sequence>
<gene>
    <name evidence="1" type="ORF">TCDM_05514</name>
</gene>
<evidence type="ECO:0000313" key="2">
    <source>
        <dbReference type="Proteomes" id="UP000017861"/>
    </source>
</evidence>
<name>V5BIG8_TRYCR</name>
<comment type="caution">
    <text evidence="1">The sequence shown here is derived from an EMBL/GenBank/DDBJ whole genome shotgun (WGS) entry which is preliminary data.</text>
</comment>
<organism evidence="1 2">
    <name type="scientific">Trypanosoma cruzi Dm28c</name>
    <dbReference type="NCBI Taxonomy" id="1416333"/>
    <lineage>
        <taxon>Eukaryota</taxon>
        <taxon>Discoba</taxon>
        <taxon>Euglenozoa</taxon>
        <taxon>Kinetoplastea</taxon>
        <taxon>Metakinetoplastina</taxon>
        <taxon>Trypanosomatida</taxon>
        <taxon>Trypanosomatidae</taxon>
        <taxon>Trypanosoma</taxon>
        <taxon>Schizotrypanum</taxon>
    </lineage>
</organism>
<dbReference type="OrthoDB" id="120976at2759"/>
<dbReference type="InterPro" id="IPR032675">
    <property type="entry name" value="LRR_dom_sf"/>
</dbReference>
<proteinExistence type="predicted"/>
<dbReference type="VEuPathDB" id="TriTrypDB:TCDM_05514"/>
<reference evidence="1 2" key="1">
    <citation type="journal article" date="2014" name="Genome Announc.">
        <title>Trypanosoma cruzi Clone Dm28c Draft Genome Sequence.</title>
        <authorList>
            <person name="Grisard E.C."/>
            <person name="Teixeira S.M."/>
            <person name="de Almeida L.G."/>
            <person name="Stoco P.H."/>
            <person name="Gerber A.L."/>
            <person name="Talavera-Lopez C."/>
            <person name="Lima O.C."/>
            <person name="Andersson B."/>
            <person name="de Vasconcelos A.T."/>
        </authorList>
    </citation>
    <scope>NUCLEOTIDE SEQUENCE [LARGE SCALE GENOMIC DNA]</scope>
    <source>
        <strain evidence="1 2">Dm28c</strain>
    </source>
</reference>
<dbReference type="EMBL" id="AYLP01000054">
    <property type="protein sequence ID" value="ESS65922.1"/>
    <property type="molecule type" value="Genomic_DNA"/>
</dbReference>
<evidence type="ECO:0000313" key="1">
    <source>
        <dbReference type="EMBL" id="ESS65922.1"/>
    </source>
</evidence>